<proteinExistence type="predicted"/>
<keyword evidence="3" id="KW-1185">Reference proteome</keyword>
<evidence type="ECO:0000256" key="1">
    <source>
        <dbReference type="SAM" id="Phobius"/>
    </source>
</evidence>
<gene>
    <name evidence="2" type="ORF">GCM10011571_11800</name>
</gene>
<dbReference type="EMBL" id="BMHQ01000003">
    <property type="protein sequence ID" value="GGE12061.1"/>
    <property type="molecule type" value="Genomic_DNA"/>
</dbReference>
<protein>
    <submittedName>
        <fullName evidence="2">Uncharacterized protein</fullName>
    </submittedName>
</protein>
<feature type="transmembrane region" description="Helical" evidence="1">
    <location>
        <begin position="59"/>
        <end position="79"/>
    </location>
</feature>
<dbReference type="AlphaFoldDB" id="A0A8J2VDJ2"/>
<accession>A0A8J2VDJ2</accession>
<reference evidence="2" key="2">
    <citation type="submission" date="2020-09" db="EMBL/GenBank/DDBJ databases">
        <authorList>
            <person name="Sun Q."/>
            <person name="Zhou Y."/>
        </authorList>
    </citation>
    <scope>NUCLEOTIDE SEQUENCE</scope>
    <source>
        <strain evidence="2">CGMCC 1.15179</strain>
    </source>
</reference>
<reference evidence="2" key="1">
    <citation type="journal article" date="2014" name="Int. J. Syst. Evol. Microbiol.">
        <title>Complete genome sequence of Corynebacterium casei LMG S-19264T (=DSM 44701T), isolated from a smear-ripened cheese.</title>
        <authorList>
            <consortium name="US DOE Joint Genome Institute (JGI-PGF)"/>
            <person name="Walter F."/>
            <person name="Albersmeier A."/>
            <person name="Kalinowski J."/>
            <person name="Ruckert C."/>
        </authorList>
    </citation>
    <scope>NUCLEOTIDE SEQUENCE</scope>
    <source>
        <strain evidence="2">CGMCC 1.15179</strain>
    </source>
</reference>
<feature type="transmembrane region" description="Helical" evidence="1">
    <location>
        <begin position="35"/>
        <end position="53"/>
    </location>
</feature>
<keyword evidence="1" id="KW-0812">Transmembrane</keyword>
<name>A0A8J2VDJ2_9BACL</name>
<evidence type="ECO:0000313" key="3">
    <source>
        <dbReference type="Proteomes" id="UP000625210"/>
    </source>
</evidence>
<sequence>MGSDDLAHHISVTLGMAMGYLAGRPVHRLASLDGMLAGFMGGLMGPMLGVMVAPESPLLMIGFLDIVSVGMAMVLISWIRELSTTSISYSQGTDDENRV</sequence>
<comment type="caution">
    <text evidence="2">The sequence shown here is derived from an EMBL/GenBank/DDBJ whole genome shotgun (WGS) entry which is preliminary data.</text>
</comment>
<keyword evidence="1" id="KW-0472">Membrane</keyword>
<feature type="transmembrane region" description="Helical" evidence="1">
    <location>
        <begin position="6"/>
        <end position="23"/>
    </location>
</feature>
<keyword evidence="1" id="KW-1133">Transmembrane helix</keyword>
<evidence type="ECO:0000313" key="2">
    <source>
        <dbReference type="EMBL" id="GGE12061.1"/>
    </source>
</evidence>
<organism evidence="2 3">
    <name type="scientific">Marinithermofilum abyssi</name>
    <dbReference type="NCBI Taxonomy" id="1571185"/>
    <lineage>
        <taxon>Bacteria</taxon>
        <taxon>Bacillati</taxon>
        <taxon>Bacillota</taxon>
        <taxon>Bacilli</taxon>
        <taxon>Bacillales</taxon>
        <taxon>Thermoactinomycetaceae</taxon>
        <taxon>Marinithermofilum</taxon>
    </lineage>
</organism>
<dbReference type="Proteomes" id="UP000625210">
    <property type="component" value="Unassembled WGS sequence"/>
</dbReference>